<dbReference type="EMBL" id="FUWY01000007">
    <property type="protein sequence ID" value="SJZ93910.1"/>
    <property type="molecule type" value="Genomic_DNA"/>
</dbReference>
<proteinExistence type="predicted"/>
<reference evidence="3" key="1">
    <citation type="submission" date="2017-02" db="EMBL/GenBank/DDBJ databases">
        <authorList>
            <person name="Varghese N."/>
            <person name="Submissions S."/>
        </authorList>
    </citation>
    <scope>NUCLEOTIDE SEQUENCE [LARGE SCALE GENOMIC DNA]</scope>
    <source>
        <strain evidence="3">ATCC 25662</strain>
    </source>
</reference>
<feature type="domain" description="Cyclophilin-like" evidence="1">
    <location>
        <begin position="52"/>
        <end position="158"/>
    </location>
</feature>
<dbReference type="PROSITE" id="PS51257">
    <property type="entry name" value="PROKAR_LIPOPROTEIN"/>
    <property type="match status" value="1"/>
</dbReference>
<organism evidence="2 3">
    <name type="scientific">Anaerorhabdus furcosa</name>
    <dbReference type="NCBI Taxonomy" id="118967"/>
    <lineage>
        <taxon>Bacteria</taxon>
        <taxon>Bacillati</taxon>
        <taxon>Bacillota</taxon>
        <taxon>Erysipelotrichia</taxon>
        <taxon>Erysipelotrichales</taxon>
        <taxon>Erysipelotrichaceae</taxon>
        <taxon>Anaerorhabdus</taxon>
    </lineage>
</organism>
<dbReference type="Proteomes" id="UP000243297">
    <property type="component" value="Unassembled WGS sequence"/>
</dbReference>
<evidence type="ECO:0000313" key="2">
    <source>
        <dbReference type="EMBL" id="SJZ93910.1"/>
    </source>
</evidence>
<evidence type="ECO:0000259" key="1">
    <source>
        <dbReference type="Pfam" id="PF18050"/>
    </source>
</evidence>
<dbReference type="Pfam" id="PF18050">
    <property type="entry name" value="Cyclophil_like2"/>
    <property type="match status" value="1"/>
</dbReference>
<dbReference type="STRING" id="118967.SAMN02745191_2113"/>
<gene>
    <name evidence="2" type="ORF">SAMN02745191_2113</name>
</gene>
<dbReference type="AlphaFoldDB" id="A0A1T4PQS5"/>
<keyword evidence="3" id="KW-1185">Reference proteome</keyword>
<evidence type="ECO:0000313" key="3">
    <source>
        <dbReference type="Proteomes" id="UP000243297"/>
    </source>
</evidence>
<protein>
    <recommendedName>
        <fullName evidence="1">Cyclophilin-like domain-containing protein</fullName>
    </recommendedName>
</protein>
<name>A0A1T4PQS5_9FIRM</name>
<dbReference type="Gene3D" id="2.40.100.20">
    <property type="match status" value="1"/>
</dbReference>
<dbReference type="InterPro" id="IPR029000">
    <property type="entry name" value="Cyclophilin-like_dom_sf"/>
</dbReference>
<accession>A0A1T4PQS5</accession>
<dbReference type="SUPFAM" id="SSF50891">
    <property type="entry name" value="Cyclophilin-like"/>
    <property type="match status" value="1"/>
</dbReference>
<sequence>MIQDIFKSFIVLGSCFLLSGCMQNQVNQDLNVEENQPEEFNEGVEQMMITATINEIEYEIILEDNNTTRAFIDLLPLTIQMDDLNNNEKYFYLDAALPSDSYNPETIQPGDFMLYGNNCIVLFYKSFQSNFSYTKLGTIKNTDGLQVIAASTSIEVTFAK</sequence>
<dbReference type="InterPro" id="IPR041183">
    <property type="entry name" value="Cyclophilin-like"/>
</dbReference>